<dbReference type="SUPFAM" id="SSF52833">
    <property type="entry name" value="Thioredoxin-like"/>
    <property type="match status" value="1"/>
</dbReference>
<evidence type="ECO:0000313" key="5">
    <source>
        <dbReference type="Proteomes" id="UP000274556"/>
    </source>
</evidence>
<dbReference type="NCBIfam" id="TIGR02740">
    <property type="entry name" value="TraF-like"/>
    <property type="match status" value="1"/>
</dbReference>
<dbReference type="RefSeq" id="WP_245969924.1">
    <property type="nucleotide sequence ID" value="NZ_RBXL01000001.1"/>
</dbReference>
<dbReference type="Gene3D" id="3.40.30.10">
    <property type="entry name" value="Glutaredoxin"/>
    <property type="match status" value="1"/>
</dbReference>
<keyword evidence="5" id="KW-1185">Reference proteome</keyword>
<proteinExistence type="predicted"/>
<feature type="region of interest" description="Disordered" evidence="1">
    <location>
        <begin position="53"/>
        <end position="83"/>
    </location>
</feature>
<dbReference type="Proteomes" id="UP000274556">
    <property type="component" value="Unassembled WGS sequence"/>
</dbReference>
<feature type="signal peptide" evidence="2">
    <location>
        <begin position="1"/>
        <end position="26"/>
    </location>
</feature>
<gene>
    <name evidence="4" type="ORF">BDD21_2985</name>
</gene>
<accession>A0A495V8B5</accession>
<reference evidence="4 5" key="1">
    <citation type="submission" date="2018-10" db="EMBL/GenBank/DDBJ databases">
        <title>Genomic Encyclopedia of Archaeal and Bacterial Type Strains, Phase II (KMG-II): from individual species to whole genera.</title>
        <authorList>
            <person name="Goeker M."/>
        </authorList>
    </citation>
    <scope>NUCLEOTIDE SEQUENCE [LARGE SCALE GENOMIC DNA]</scope>
    <source>
        <strain evidence="4 5">DSM 235</strain>
    </source>
</reference>
<sequence length="333" mass="35438">MRPIRHRADALAAGLLVALTAVPTLATPAGGFYARDAEGWFWYREPPLPEPVPVVPAPSAEPPQAPVEAKPSEPLAEVSPGPAPLSAHWFRENLDTYRDRAIDDPSPENVAVYLHLQRIAMDKSSRFARVSERVVQGDPVLDEITRRPTANFGANLADKQASAAGDALLERLAGETALWFLFRSDCPYCDAQAPLLEALAQRYGFAVLAVSLDGAGLADGTFPAFEIDRGQAEALGVISTPAMFLARPDQGAVAPIAQGLLSLAQLRDRIVLAAVQAGWVSEAEASRLRAGSADRGSAAATLTALPEDPSALLEALRATVPPDTRPDTYQAPR</sequence>
<dbReference type="AlphaFoldDB" id="A0A495V8B5"/>
<dbReference type="InterPro" id="IPR039555">
    <property type="entry name" value="TraF/TrbB"/>
</dbReference>
<evidence type="ECO:0000256" key="1">
    <source>
        <dbReference type="SAM" id="MobiDB-lite"/>
    </source>
</evidence>
<name>A0A495V8B5_9GAMM</name>
<dbReference type="InterPro" id="IPR013766">
    <property type="entry name" value="Thioredoxin_domain"/>
</dbReference>
<comment type="caution">
    <text evidence="4">The sequence shown here is derived from an EMBL/GenBank/DDBJ whole genome shotgun (WGS) entry which is preliminary data.</text>
</comment>
<dbReference type="PROSITE" id="PS51352">
    <property type="entry name" value="THIOREDOXIN_2"/>
    <property type="match status" value="1"/>
</dbReference>
<feature type="compositionally biased region" description="Pro residues" evidence="1">
    <location>
        <begin position="53"/>
        <end position="65"/>
    </location>
</feature>
<dbReference type="InterPro" id="IPR014111">
    <property type="entry name" value="T4SS_TraF-like"/>
</dbReference>
<feature type="chain" id="PRO_5019856561" evidence="2">
    <location>
        <begin position="27"/>
        <end position="333"/>
    </location>
</feature>
<evidence type="ECO:0000259" key="3">
    <source>
        <dbReference type="PROSITE" id="PS51352"/>
    </source>
</evidence>
<evidence type="ECO:0000313" key="4">
    <source>
        <dbReference type="EMBL" id="RKT45524.1"/>
    </source>
</evidence>
<evidence type="ECO:0000256" key="2">
    <source>
        <dbReference type="SAM" id="SignalP"/>
    </source>
</evidence>
<dbReference type="EMBL" id="RBXL01000001">
    <property type="protein sequence ID" value="RKT45524.1"/>
    <property type="molecule type" value="Genomic_DNA"/>
</dbReference>
<protein>
    <submittedName>
        <fullName evidence="4">Conjugal transfer pilus assembly protein TraF</fullName>
    </submittedName>
</protein>
<organism evidence="4 5">
    <name type="scientific">Thiocapsa rosea</name>
    <dbReference type="NCBI Taxonomy" id="69360"/>
    <lineage>
        <taxon>Bacteria</taxon>
        <taxon>Pseudomonadati</taxon>
        <taxon>Pseudomonadota</taxon>
        <taxon>Gammaproteobacteria</taxon>
        <taxon>Chromatiales</taxon>
        <taxon>Chromatiaceae</taxon>
        <taxon>Thiocapsa</taxon>
    </lineage>
</organism>
<feature type="domain" description="Thioredoxin" evidence="3">
    <location>
        <begin position="121"/>
        <end position="277"/>
    </location>
</feature>
<dbReference type="InterPro" id="IPR036249">
    <property type="entry name" value="Thioredoxin-like_sf"/>
</dbReference>
<keyword evidence="2" id="KW-0732">Signal</keyword>
<dbReference type="Pfam" id="PF13728">
    <property type="entry name" value="TraF"/>
    <property type="match status" value="1"/>
</dbReference>